<name>A0ACC3SVM4_LIPKO</name>
<evidence type="ECO:0000313" key="1">
    <source>
        <dbReference type="EMBL" id="KAK9235470.1"/>
    </source>
</evidence>
<reference evidence="2" key="1">
    <citation type="journal article" date="2024" name="Front. Bioeng. Biotechnol.">
        <title>Genome-scale model development and genomic sequencing of the oleaginous clade Lipomyces.</title>
        <authorList>
            <person name="Czajka J.J."/>
            <person name="Han Y."/>
            <person name="Kim J."/>
            <person name="Mondo S.J."/>
            <person name="Hofstad B.A."/>
            <person name="Robles A."/>
            <person name="Haridas S."/>
            <person name="Riley R."/>
            <person name="LaButti K."/>
            <person name="Pangilinan J."/>
            <person name="Andreopoulos W."/>
            <person name="Lipzen A."/>
            <person name="Yan J."/>
            <person name="Wang M."/>
            <person name="Ng V."/>
            <person name="Grigoriev I.V."/>
            <person name="Spatafora J.W."/>
            <person name="Magnuson J.K."/>
            <person name="Baker S.E."/>
            <person name="Pomraning K.R."/>
        </authorList>
    </citation>
    <scope>NUCLEOTIDE SEQUENCE [LARGE SCALE GENOMIC DNA]</scope>
    <source>
        <strain evidence="2">CBS 7786</strain>
    </source>
</reference>
<dbReference type="Proteomes" id="UP001433508">
    <property type="component" value="Unassembled WGS sequence"/>
</dbReference>
<sequence>MPFSLIEQYQRKILELLDSIVVKNKYKYIVVDQYTSKLIDNVFQTNDILRHDVSAIEKIEDRRQSRGTFEAVYILSPKDYIVECLLADFARSPPRYGAAHIFFVPMFDEVQVNKIYNSAVAPYIRCCVSLMIDYLPQQSNVFTFGNQDALPIFYNPSCLDLVLATARRTARSLVGVCVTLGEYPLIRFLNPPVETHMAYTLPYMIAKEVQEGLDEYARANRDFPNVEPDRPQSIFLVLDRSMDLDGPYVHEFSYEAMAHDLLFIENGNKYTYSRQSQDGEQEDVVGVLSEKDPVWVSLRHKYIADTIDEVREKIVKFTEENSQFANLDKASASQLKDVLLTMNVFSKEKEILGLHMSMTETITEIFNQTRLGPIADVEQCLATALTPEGKPAKAVLEELVPLLDDEHVSTRDRVRMLALYLLYRGGVIEADFSKICKHAKLSSMDMHLIRNMDLLGAKLFKASPKEKRPPKKAAVKSEVTDGETQPFTRYVPRVKDILTDLVNNNLDLELFKHVKDQPIGVYDAMHAQSATSPAPRRNRAFWHDRSTQVPAQRIFIFIAGGMTYGEIRSAYEISNAHNKEVIIGSDDFLTPTKWLHQLSRLRLRRRDLNLVADQPEPEPPAHLLERDPAPQQHIISQGRNGKPAPSATGQSVPSSAPHKLSRNPEYNHHRTTGNPPGHFDVETKKKGKLGKLGGLFK</sequence>
<proteinExistence type="predicted"/>
<gene>
    <name evidence="1" type="ORF">V1525DRAFT_266400</name>
</gene>
<comment type="caution">
    <text evidence="1">The sequence shown here is derived from an EMBL/GenBank/DDBJ whole genome shotgun (WGS) entry which is preliminary data.</text>
</comment>
<organism evidence="1 2">
    <name type="scientific">Lipomyces kononenkoae</name>
    <name type="common">Yeast</name>
    <dbReference type="NCBI Taxonomy" id="34357"/>
    <lineage>
        <taxon>Eukaryota</taxon>
        <taxon>Fungi</taxon>
        <taxon>Dikarya</taxon>
        <taxon>Ascomycota</taxon>
        <taxon>Saccharomycotina</taxon>
        <taxon>Lipomycetes</taxon>
        <taxon>Lipomycetales</taxon>
        <taxon>Lipomycetaceae</taxon>
        <taxon>Lipomyces</taxon>
    </lineage>
</organism>
<protein>
    <submittedName>
        <fullName evidence="1">Sec1-like protein</fullName>
    </submittedName>
</protein>
<keyword evidence="2" id="KW-1185">Reference proteome</keyword>
<dbReference type="EMBL" id="MU971414">
    <property type="protein sequence ID" value="KAK9235470.1"/>
    <property type="molecule type" value="Genomic_DNA"/>
</dbReference>
<evidence type="ECO:0000313" key="2">
    <source>
        <dbReference type="Proteomes" id="UP001433508"/>
    </source>
</evidence>
<accession>A0ACC3SVM4</accession>